<organism evidence="2 3">
    <name type="scientific">Oceanobacillus piezotolerans</name>
    <dbReference type="NCBI Taxonomy" id="2448030"/>
    <lineage>
        <taxon>Bacteria</taxon>
        <taxon>Bacillati</taxon>
        <taxon>Bacillota</taxon>
        <taxon>Bacilli</taxon>
        <taxon>Bacillales</taxon>
        <taxon>Bacillaceae</taxon>
        <taxon>Oceanobacillus</taxon>
    </lineage>
</organism>
<dbReference type="InterPro" id="IPR000182">
    <property type="entry name" value="GNAT_dom"/>
</dbReference>
<sequence>MFTLIKNDIDKIYIEKEIMNSNMEYNKIAYGKQVLRNEDILEIYKEAKELKIERYLVKKDDEYIGILDYGMSSPRHNKPWLSLLAIHKKHQGLGYAKNIYITYEELMKDKQVNCIQIAVHSTNKKALDFWSSLGFVKFNERIYEGKLYFSFEKQLSF</sequence>
<keyword evidence="2" id="KW-0808">Transferase</keyword>
<dbReference type="Pfam" id="PF00583">
    <property type="entry name" value="Acetyltransf_1"/>
    <property type="match status" value="1"/>
</dbReference>
<comment type="caution">
    <text evidence="2">The sequence shown here is derived from an EMBL/GenBank/DDBJ whole genome shotgun (WGS) entry which is preliminary data.</text>
</comment>
<dbReference type="PROSITE" id="PS51186">
    <property type="entry name" value="GNAT"/>
    <property type="match status" value="1"/>
</dbReference>
<gene>
    <name evidence="2" type="ORF">D8M04_03930</name>
</gene>
<reference evidence="2 3" key="1">
    <citation type="submission" date="2018-10" db="EMBL/GenBank/DDBJ databases">
        <title>Oceanobacillus sp. YLB-02 draft genome.</title>
        <authorList>
            <person name="Yu L."/>
        </authorList>
    </citation>
    <scope>NUCLEOTIDE SEQUENCE [LARGE SCALE GENOMIC DNA]</scope>
    <source>
        <strain evidence="2 3">YLB-02</strain>
    </source>
</reference>
<dbReference type="SUPFAM" id="SSF55729">
    <property type="entry name" value="Acyl-CoA N-acyltransferases (Nat)"/>
    <property type="match status" value="1"/>
</dbReference>
<dbReference type="OrthoDB" id="9782266at2"/>
<protein>
    <submittedName>
        <fullName evidence="2">GNAT family N-acetyltransferase</fullName>
    </submittedName>
</protein>
<dbReference type="CDD" id="cd04301">
    <property type="entry name" value="NAT_SF"/>
    <property type="match status" value="1"/>
</dbReference>
<dbReference type="Gene3D" id="3.40.630.30">
    <property type="match status" value="1"/>
</dbReference>
<dbReference type="GO" id="GO:0016747">
    <property type="term" value="F:acyltransferase activity, transferring groups other than amino-acyl groups"/>
    <property type="evidence" value="ECO:0007669"/>
    <property type="project" value="InterPro"/>
</dbReference>
<name>A0A498DIM4_9BACI</name>
<evidence type="ECO:0000313" key="2">
    <source>
        <dbReference type="EMBL" id="RLL48419.1"/>
    </source>
</evidence>
<accession>A0A498DIM4</accession>
<dbReference type="AlphaFoldDB" id="A0A498DIM4"/>
<evidence type="ECO:0000313" key="3">
    <source>
        <dbReference type="Proteomes" id="UP000270219"/>
    </source>
</evidence>
<dbReference type="InterPro" id="IPR016181">
    <property type="entry name" value="Acyl_CoA_acyltransferase"/>
</dbReference>
<feature type="domain" description="N-acetyltransferase" evidence="1">
    <location>
        <begin position="9"/>
        <end position="154"/>
    </location>
</feature>
<proteinExistence type="predicted"/>
<dbReference type="RefSeq" id="WP_121521573.1">
    <property type="nucleotide sequence ID" value="NZ_RCHR01000001.1"/>
</dbReference>
<evidence type="ECO:0000259" key="1">
    <source>
        <dbReference type="PROSITE" id="PS51186"/>
    </source>
</evidence>
<dbReference type="Proteomes" id="UP000270219">
    <property type="component" value="Unassembled WGS sequence"/>
</dbReference>
<dbReference type="EMBL" id="RCHR01000001">
    <property type="protein sequence ID" value="RLL48419.1"/>
    <property type="molecule type" value="Genomic_DNA"/>
</dbReference>
<keyword evidence="3" id="KW-1185">Reference proteome</keyword>